<keyword evidence="3 6" id="KW-0479">Metal-binding</keyword>
<dbReference type="InterPro" id="IPR000905">
    <property type="entry name" value="Gcp-like_dom"/>
</dbReference>
<comment type="cofactor">
    <cofactor evidence="6">
        <name>a divalent metal cation</name>
        <dbReference type="ChEBI" id="CHEBI:60240"/>
    </cofactor>
    <text evidence="6">Binds 1 divalent metal cation per subunit.</text>
</comment>
<dbReference type="FunFam" id="3.30.420.40:FF:000133">
    <property type="entry name" value="Probable tRNA N6-adenosine threonylcarbamoyltransferase, mitochondrial"/>
    <property type="match status" value="1"/>
</dbReference>
<feature type="region of interest" description="Disordered" evidence="7">
    <location>
        <begin position="27"/>
        <end position="73"/>
    </location>
</feature>
<comment type="caution">
    <text evidence="9">The sequence shown here is derived from an EMBL/GenBank/DDBJ whole genome shotgun (WGS) entry which is preliminary data.</text>
</comment>
<keyword evidence="4 6" id="KW-0012">Acyltransferase</keyword>
<dbReference type="FunFam" id="3.30.420.40:FF:000012">
    <property type="entry name" value="tRNA N6-adenosine threonylcarbamoyltransferase"/>
    <property type="match status" value="1"/>
</dbReference>
<proteinExistence type="inferred from homology"/>
<dbReference type="GO" id="GO:0061711">
    <property type="term" value="F:tRNA N(6)-L-threonylcarbamoyladenine synthase activity"/>
    <property type="evidence" value="ECO:0007669"/>
    <property type="project" value="UniProtKB-EC"/>
</dbReference>
<organism evidence="9 10">
    <name type="scientific">Chlorella ohadii</name>
    <dbReference type="NCBI Taxonomy" id="2649997"/>
    <lineage>
        <taxon>Eukaryota</taxon>
        <taxon>Viridiplantae</taxon>
        <taxon>Chlorophyta</taxon>
        <taxon>core chlorophytes</taxon>
        <taxon>Trebouxiophyceae</taxon>
        <taxon>Chlorellales</taxon>
        <taxon>Chlorellaceae</taxon>
        <taxon>Chlorella clade</taxon>
        <taxon>Chlorella</taxon>
    </lineage>
</organism>
<keyword evidence="2 6" id="KW-0819">tRNA processing</keyword>
<evidence type="ECO:0000313" key="9">
    <source>
        <dbReference type="EMBL" id="KAI7841398.1"/>
    </source>
</evidence>
<dbReference type="InterPro" id="IPR022450">
    <property type="entry name" value="TsaD"/>
</dbReference>
<protein>
    <recommendedName>
        <fullName evidence="6">Glycoprotease 1</fullName>
    </recommendedName>
</protein>
<dbReference type="GO" id="GO:0005739">
    <property type="term" value="C:mitochondrion"/>
    <property type="evidence" value="ECO:0007669"/>
    <property type="project" value="UniProtKB-SubCell"/>
</dbReference>
<evidence type="ECO:0000256" key="6">
    <source>
        <dbReference type="HAMAP-Rule" id="MF_03179"/>
    </source>
</evidence>
<evidence type="ECO:0000256" key="3">
    <source>
        <dbReference type="ARBA" id="ARBA00022723"/>
    </source>
</evidence>
<comment type="function">
    <text evidence="6">Required for the formation of a threonylcarbamoyl group on adenosine at position 37 (t(6)A37) in mitochondrial tRNAs that read codons beginning with adenine. Probably involved in the transfer of the threonylcarbamoyl moiety of threonylcarbamoyl-AMP (TC-AMP) to the N6 group of A37. Involved in mitochondrial genome maintenance.</text>
</comment>
<comment type="subunit">
    <text evidence="6">Homodimer.</text>
</comment>
<gene>
    <name evidence="6" type="primary">GCP1</name>
    <name evidence="9" type="ORF">COHA_005015</name>
</gene>
<reference evidence="9" key="1">
    <citation type="submission" date="2020-11" db="EMBL/GenBank/DDBJ databases">
        <title>Chlorella ohadii genome sequencing and assembly.</title>
        <authorList>
            <person name="Murik O."/>
            <person name="Treves H."/>
            <person name="Kedem I."/>
            <person name="Shotland Y."/>
            <person name="Kaplan A."/>
        </authorList>
    </citation>
    <scope>NUCLEOTIDE SEQUENCE</scope>
    <source>
        <strain evidence="9">1</strain>
    </source>
</reference>
<dbReference type="PANTHER" id="PTHR11735">
    <property type="entry name" value="TRNA N6-ADENOSINE THREONYLCARBAMOYLTRANSFERASE"/>
    <property type="match status" value="1"/>
</dbReference>
<feature type="domain" description="Gcp-like" evidence="8">
    <location>
        <begin position="248"/>
        <end position="452"/>
    </location>
</feature>
<dbReference type="AlphaFoldDB" id="A0AAD5H595"/>
<sequence>MRLAVPHRVLLGLRQLAAARRASPRACSGAQHSRGAAAAAAASSGGSSPPAASAPSQHSSQPEQQAEQAPQSQPAWPALILGIESSCDDTGVAVVSASGRVLGESLASQADIHAAWGGVVPKLAQEAHEAAIDGCVEAALAAAGVRPEQLDAVAVTIGPGLSLCLRVGVLKARQLAAAHRLPLIPVHHMEAHALVARLGATRFAAEAAAAEQQQQQGVQQQQQQQGVQAQQQPAASTAALGAASDAVQAAAEAAADAAVEFPFLCLLISGGHNLLLLVEGIGQYTQLGTTLDDALGEAYDKVARLLGLELKPSGGAALEAFAREGDPRALPFSVPMQRRPTCDFSYAGLKTAVRLAIEEQAPEATDANRQLRADIAASFQRVAVAHLEERCRRAVGWVQESHPQVRHLVVAGGVASNQYIRGRLTAIADAAGLRLVCPPPRLCTDNGVMVAWAGMERYQLGLVEPPPASAQVADGEWLDLRPRWPLTDRKDPRSFTAPRSAKKKRIFTSLTQLMHQQQQGEAAAEAGAAGEAAAAEAAAAGGAQEQEQQAAAAGAQR</sequence>
<feature type="compositionally biased region" description="Low complexity" evidence="7">
    <location>
        <begin position="516"/>
        <end position="557"/>
    </location>
</feature>
<evidence type="ECO:0000313" key="10">
    <source>
        <dbReference type="Proteomes" id="UP001205105"/>
    </source>
</evidence>
<dbReference type="HAMAP" id="MF_01445">
    <property type="entry name" value="TsaD"/>
    <property type="match status" value="1"/>
</dbReference>
<dbReference type="SUPFAM" id="SSF53067">
    <property type="entry name" value="Actin-like ATPase domain"/>
    <property type="match status" value="1"/>
</dbReference>
<dbReference type="GO" id="GO:0002949">
    <property type="term" value="P:tRNA threonylcarbamoyladenosine modification"/>
    <property type="evidence" value="ECO:0007669"/>
    <property type="project" value="UniProtKB-UniRule"/>
</dbReference>
<dbReference type="InterPro" id="IPR043129">
    <property type="entry name" value="ATPase_NBD"/>
</dbReference>
<feature type="domain" description="Gcp-like" evidence="8">
    <location>
        <begin position="101"/>
        <end position="199"/>
    </location>
</feature>
<dbReference type="EMBL" id="JADXDR010000064">
    <property type="protein sequence ID" value="KAI7841398.1"/>
    <property type="molecule type" value="Genomic_DNA"/>
</dbReference>
<evidence type="ECO:0000256" key="5">
    <source>
        <dbReference type="ARBA" id="ARBA00048117"/>
    </source>
</evidence>
<name>A0AAD5H595_9CHLO</name>
<keyword evidence="10" id="KW-1185">Reference proteome</keyword>
<evidence type="ECO:0000259" key="8">
    <source>
        <dbReference type="Pfam" id="PF00814"/>
    </source>
</evidence>
<evidence type="ECO:0000256" key="4">
    <source>
        <dbReference type="ARBA" id="ARBA00023315"/>
    </source>
</evidence>
<dbReference type="CDD" id="cd24134">
    <property type="entry name" value="ASKHA_NBD_OSGEPL1_QRI7_euk"/>
    <property type="match status" value="1"/>
</dbReference>
<evidence type="ECO:0000256" key="1">
    <source>
        <dbReference type="ARBA" id="ARBA00022679"/>
    </source>
</evidence>
<evidence type="ECO:0000256" key="7">
    <source>
        <dbReference type="SAM" id="MobiDB-lite"/>
    </source>
</evidence>
<evidence type="ECO:0000256" key="2">
    <source>
        <dbReference type="ARBA" id="ARBA00022694"/>
    </source>
</evidence>
<dbReference type="InterPro" id="IPR017861">
    <property type="entry name" value="KAE1/TsaD"/>
</dbReference>
<dbReference type="PRINTS" id="PR00789">
    <property type="entry name" value="OSIALOPTASE"/>
</dbReference>
<dbReference type="Proteomes" id="UP001205105">
    <property type="component" value="Unassembled WGS sequence"/>
</dbReference>
<comment type="catalytic activity">
    <reaction evidence="5 6">
        <text>L-threonylcarbamoyladenylate + adenosine(37) in tRNA = N(6)-L-threonylcarbamoyladenosine(37) in tRNA + AMP + H(+)</text>
        <dbReference type="Rhea" id="RHEA:37059"/>
        <dbReference type="Rhea" id="RHEA-COMP:10162"/>
        <dbReference type="Rhea" id="RHEA-COMP:10163"/>
        <dbReference type="ChEBI" id="CHEBI:15378"/>
        <dbReference type="ChEBI" id="CHEBI:73682"/>
        <dbReference type="ChEBI" id="CHEBI:74411"/>
        <dbReference type="ChEBI" id="CHEBI:74418"/>
        <dbReference type="ChEBI" id="CHEBI:456215"/>
        <dbReference type="EC" id="2.3.1.234"/>
    </reaction>
</comment>
<dbReference type="Pfam" id="PF00814">
    <property type="entry name" value="TsaD"/>
    <property type="match status" value="2"/>
</dbReference>
<dbReference type="PANTHER" id="PTHR11735:SF6">
    <property type="entry name" value="TRNA N6-ADENOSINE THREONYLCARBAMOYLTRANSFERASE, MITOCHONDRIAL"/>
    <property type="match status" value="1"/>
</dbReference>
<feature type="region of interest" description="Disordered" evidence="7">
    <location>
        <begin position="510"/>
        <end position="557"/>
    </location>
</feature>
<comment type="subcellular location">
    <subcellularLocation>
        <location evidence="6">Mitochondrion</location>
    </subcellularLocation>
</comment>
<keyword evidence="6" id="KW-0496">Mitochondrion</keyword>
<accession>A0AAD5H595</accession>
<keyword evidence="1 6" id="KW-0808">Transferase</keyword>
<dbReference type="Gene3D" id="3.30.420.40">
    <property type="match status" value="2"/>
</dbReference>
<dbReference type="GO" id="GO:0046872">
    <property type="term" value="F:metal ion binding"/>
    <property type="evidence" value="ECO:0007669"/>
    <property type="project" value="UniProtKB-KW"/>
</dbReference>
<comment type="similarity">
    <text evidence="6">Belongs to the KAE1 / TsaD family.</text>
</comment>